<dbReference type="Gene3D" id="3.40.50.1400">
    <property type="match status" value="2"/>
</dbReference>
<dbReference type="Proteomes" id="UP000004095">
    <property type="component" value="Unassembled WGS sequence"/>
</dbReference>
<keyword evidence="7" id="KW-0479">Metal-binding</keyword>
<evidence type="ECO:0000256" key="8">
    <source>
        <dbReference type="RuleBase" id="RU004185"/>
    </source>
</evidence>
<dbReference type="NCBIfam" id="TIGR00109">
    <property type="entry name" value="hemH"/>
    <property type="match status" value="1"/>
</dbReference>
<dbReference type="Pfam" id="PF00762">
    <property type="entry name" value="Ferrochelatase"/>
    <property type="match status" value="1"/>
</dbReference>
<keyword evidence="5 7" id="KW-0627">Porphyrin biosynthesis</keyword>
<dbReference type="PANTHER" id="PTHR11108">
    <property type="entry name" value="FERROCHELATASE"/>
    <property type="match status" value="1"/>
</dbReference>
<gene>
    <name evidence="7" type="primary">hemH</name>
    <name evidence="9" type="ORF">M23134_00210</name>
</gene>
<dbReference type="InterPro" id="IPR001015">
    <property type="entry name" value="Ferrochelatase"/>
</dbReference>
<comment type="caution">
    <text evidence="9">The sequence shown here is derived from an EMBL/GenBank/DDBJ whole genome shotgun (WGS) entry which is preliminary data.</text>
</comment>
<dbReference type="eggNOG" id="COG0276">
    <property type="taxonomic scope" value="Bacteria"/>
</dbReference>
<accession>A1ZL88</accession>
<dbReference type="OrthoDB" id="9809741at2"/>
<keyword evidence="4 7" id="KW-0456">Lyase</keyword>
<evidence type="ECO:0000256" key="2">
    <source>
        <dbReference type="ARBA" id="ARBA00023004"/>
    </source>
</evidence>
<dbReference type="GO" id="GO:0005737">
    <property type="term" value="C:cytoplasm"/>
    <property type="evidence" value="ECO:0007669"/>
    <property type="project" value="UniProtKB-SubCell"/>
</dbReference>
<evidence type="ECO:0000256" key="3">
    <source>
        <dbReference type="ARBA" id="ARBA00023133"/>
    </source>
</evidence>
<name>A1ZL88_MICM2</name>
<reference evidence="9 10" key="1">
    <citation type="submission" date="2007-01" db="EMBL/GenBank/DDBJ databases">
        <authorList>
            <person name="Haygood M."/>
            <person name="Podell S."/>
            <person name="Anderson C."/>
            <person name="Hopkinson B."/>
            <person name="Roe K."/>
            <person name="Barbeau K."/>
            <person name="Gaasterland T."/>
            <person name="Ferriera S."/>
            <person name="Johnson J."/>
            <person name="Kravitz S."/>
            <person name="Beeson K."/>
            <person name="Sutton G."/>
            <person name="Rogers Y.-H."/>
            <person name="Friedman R."/>
            <person name="Frazier M."/>
            <person name="Venter J.C."/>
        </authorList>
    </citation>
    <scope>NUCLEOTIDE SEQUENCE [LARGE SCALE GENOMIC DNA]</scope>
    <source>
        <strain evidence="9 10">ATCC 23134</strain>
    </source>
</reference>
<keyword evidence="10" id="KW-1185">Reference proteome</keyword>
<dbReference type="InterPro" id="IPR033659">
    <property type="entry name" value="Ferrochelatase_N"/>
</dbReference>
<evidence type="ECO:0000313" key="10">
    <source>
        <dbReference type="Proteomes" id="UP000004095"/>
    </source>
</evidence>
<dbReference type="EC" id="4.98.1.1" evidence="7"/>
<dbReference type="CDD" id="cd00419">
    <property type="entry name" value="Ferrochelatase_C"/>
    <property type="match status" value="1"/>
</dbReference>
<evidence type="ECO:0000313" key="9">
    <source>
        <dbReference type="EMBL" id="EAY29054.1"/>
    </source>
</evidence>
<dbReference type="AlphaFoldDB" id="A1ZL88"/>
<dbReference type="UniPathway" id="UPA00252">
    <property type="reaction ID" value="UER00325"/>
</dbReference>
<evidence type="ECO:0000256" key="7">
    <source>
        <dbReference type="HAMAP-Rule" id="MF_00323"/>
    </source>
</evidence>
<dbReference type="RefSeq" id="WP_002697306.1">
    <property type="nucleotide sequence ID" value="NZ_AAWS01000013.1"/>
</dbReference>
<organism evidence="9 10">
    <name type="scientific">Microscilla marina ATCC 23134</name>
    <dbReference type="NCBI Taxonomy" id="313606"/>
    <lineage>
        <taxon>Bacteria</taxon>
        <taxon>Pseudomonadati</taxon>
        <taxon>Bacteroidota</taxon>
        <taxon>Cytophagia</taxon>
        <taxon>Cytophagales</taxon>
        <taxon>Microscillaceae</taxon>
        <taxon>Microscilla</taxon>
    </lineage>
</organism>
<dbReference type="CDD" id="cd03411">
    <property type="entry name" value="Ferrochelatase_N"/>
    <property type="match status" value="1"/>
</dbReference>
<evidence type="ECO:0000256" key="1">
    <source>
        <dbReference type="ARBA" id="ARBA00007718"/>
    </source>
</evidence>
<dbReference type="InterPro" id="IPR033644">
    <property type="entry name" value="Ferrochelatase_C"/>
</dbReference>
<evidence type="ECO:0000256" key="4">
    <source>
        <dbReference type="ARBA" id="ARBA00023239"/>
    </source>
</evidence>
<sequence>MASTTHQPKTGVLIVNLGTPDNPKTPAVRRYLREFLMDGRVIDIPYIPRFLLVNGIISTFRAPKSAKEYQKLWTEEGSPIKIYGFEVEKLLQEALGDNFIVSLGMRYQNPSVQVALDRLKNKGLERIIVIPLFPQYASATSGSVHQKVMELVKKWQIVPDIHFVQSFFDYPEFVHAFAEIGKKYLKEAEYDHVLFSYHGLPERQIRKGDHTGSCLKEAAANPYLEGQANCCATLHSHNRGCYRAQCFATTRLLAQALELKDDQVTTCFQSRLGRDPWLKPYTEDTIKELAQKGKKRVLAFSPAFVADCLETTIEVGEEYKEVFEEAGGEHWQLVESLNSNPLWIGCLKAIVLQNAQLQPKVLESRSTTVEE</sequence>
<dbReference type="GO" id="GO:0006783">
    <property type="term" value="P:heme biosynthetic process"/>
    <property type="evidence" value="ECO:0007669"/>
    <property type="project" value="UniProtKB-UniRule"/>
</dbReference>
<comment type="similarity">
    <text evidence="1 7 8">Belongs to the ferrochelatase family.</text>
</comment>
<dbReference type="EMBL" id="AAWS01000013">
    <property type="protein sequence ID" value="EAY29054.1"/>
    <property type="molecule type" value="Genomic_DNA"/>
</dbReference>
<feature type="binding site" evidence="7">
    <location>
        <position position="198"/>
    </location>
    <ligand>
        <name>Fe(2+)</name>
        <dbReference type="ChEBI" id="CHEBI:29033"/>
    </ligand>
</feature>
<comment type="pathway">
    <text evidence="7">Porphyrin-containing compound metabolism; protoheme biosynthesis; protoheme from protoporphyrin-IX: step 1/1.</text>
</comment>
<keyword evidence="3 7" id="KW-0350">Heme biosynthesis</keyword>
<dbReference type="GO" id="GO:0046872">
    <property type="term" value="F:metal ion binding"/>
    <property type="evidence" value="ECO:0007669"/>
    <property type="project" value="UniProtKB-KW"/>
</dbReference>
<keyword evidence="7" id="KW-0963">Cytoplasm</keyword>
<evidence type="ECO:0000256" key="6">
    <source>
        <dbReference type="ARBA" id="ARBA00024536"/>
    </source>
</evidence>
<proteinExistence type="inferred from homology"/>
<comment type="subcellular location">
    <subcellularLocation>
        <location evidence="7">Cytoplasm</location>
    </subcellularLocation>
</comment>
<feature type="binding site" evidence="7">
    <location>
        <position position="310"/>
    </location>
    <ligand>
        <name>Fe(2+)</name>
        <dbReference type="ChEBI" id="CHEBI:29033"/>
    </ligand>
</feature>
<keyword evidence="2 7" id="KW-0408">Iron</keyword>
<comment type="function">
    <text evidence="7">Catalyzes the ferrous insertion into protoporphyrin IX.</text>
</comment>
<dbReference type="GO" id="GO:0004325">
    <property type="term" value="F:ferrochelatase activity"/>
    <property type="evidence" value="ECO:0007669"/>
    <property type="project" value="UniProtKB-UniRule"/>
</dbReference>
<dbReference type="PANTHER" id="PTHR11108:SF1">
    <property type="entry name" value="FERROCHELATASE, MITOCHONDRIAL"/>
    <property type="match status" value="1"/>
</dbReference>
<protein>
    <recommendedName>
        <fullName evidence="7">Ferrochelatase</fullName>
        <ecNumber evidence="7">4.98.1.1</ecNumber>
    </recommendedName>
    <alternativeName>
        <fullName evidence="7">Heme synthase</fullName>
    </alternativeName>
    <alternativeName>
        <fullName evidence="7">Protoheme ferro-lyase</fullName>
    </alternativeName>
</protein>
<comment type="catalytic activity">
    <reaction evidence="7">
        <text>heme b + 2 H(+) = protoporphyrin IX + Fe(2+)</text>
        <dbReference type="Rhea" id="RHEA:22584"/>
        <dbReference type="ChEBI" id="CHEBI:15378"/>
        <dbReference type="ChEBI" id="CHEBI:29033"/>
        <dbReference type="ChEBI" id="CHEBI:57306"/>
        <dbReference type="ChEBI" id="CHEBI:60344"/>
        <dbReference type="EC" id="4.98.1.1"/>
    </reaction>
</comment>
<evidence type="ECO:0000256" key="5">
    <source>
        <dbReference type="ARBA" id="ARBA00023244"/>
    </source>
</evidence>
<comment type="catalytic activity">
    <reaction evidence="6">
        <text>Fe-coproporphyrin III + 2 H(+) = coproporphyrin III + Fe(2+)</text>
        <dbReference type="Rhea" id="RHEA:49572"/>
        <dbReference type="ChEBI" id="CHEBI:15378"/>
        <dbReference type="ChEBI" id="CHEBI:29033"/>
        <dbReference type="ChEBI" id="CHEBI:68438"/>
        <dbReference type="ChEBI" id="CHEBI:131725"/>
        <dbReference type="EC" id="4.99.1.9"/>
    </reaction>
    <physiologicalReaction direction="right-to-left" evidence="6">
        <dbReference type="Rhea" id="RHEA:49574"/>
    </physiologicalReaction>
</comment>
<dbReference type="SUPFAM" id="SSF53800">
    <property type="entry name" value="Chelatase"/>
    <property type="match status" value="1"/>
</dbReference>
<dbReference type="HAMAP" id="MF_00323">
    <property type="entry name" value="Ferrochelatase"/>
    <property type="match status" value="1"/>
</dbReference>